<dbReference type="RefSeq" id="WP_121794589.1">
    <property type="nucleotide sequence ID" value="NZ_RDBF01000007.1"/>
</dbReference>
<comment type="caution">
    <text evidence="1">The sequence shown here is derived from an EMBL/GenBank/DDBJ whole genome shotgun (WGS) entry which is preliminary data.</text>
</comment>
<keyword evidence="2" id="KW-1185">Reference proteome</keyword>
<dbReference type="OrthoDB" id="3747749at2"/>
<evidence type="ECO:0000313" key="2">
    <source>
        <dbReference type="Proteomes" id="UP000282515"/>
    </source>
</evidence>
<evidence type="ECO:0000313" key="1">
    <source>
        <dbReference type="EMBL" id="RLV55587.1"/>
    </source>
</evidence>
<reference evidence="1 2" key="1">
    <citation type="submission" date="2018-10" db="EMBL/GenBank/DDBJ databases">
        <title>Aeromicrobium sp. 9W16Y-2 whole genome shotgun sequence.</title>
        <authorList>
            <person name="Li F."/>
        </authorList>
    </citation>
    <scope>NUCLEOTIDE SEQUENCE [LARGE SCALE GENOMIC DNA]</scope>
    <source>
        <strain evidence="1 2">9W16Y-2</strain>
    </source>
</reference>
<gene>
    <name evidence="1" type="ORF">D9V41_10915</name>
</gene>
<organism evidence="1 2">
    <name type="scientific">Aeromicrobium phragmitis</name>
    <dbReference type="NCBI Taxonomy" id="2478914"/>
    <lineage>
        <taxon>Bacteria</taxon>
        <taxon>Bacillati</taxon>
        <taxon>Actinomycetota</taxon>
        <taxon>Actinomycetes</taxon>
        <taxon>Propionibacteriales</taxon>
        <taxon>Nocardioidaceae</taxon>
        <taxon>Aeromicrobium</taxon>
    </lineage>
</organism>
<name>A0A3L8PJR7_9ACTN</name>
<sequence>MTMRDLDRERLAFEMSLVMMKKLGCEMYLTAGVGLMVCLEHPDAPEHEQQAEGVCAFARHQVDAVLRIHDAGALPAYIDALDEYAGMLKAAAGTA</sequence>
<accession>A0A3L8PJR7</accession>
<protein>
    <submittedName>
        <fullName evidence="1">Uncharacterized protein</fullName>
    </submittedName>
</protein>
<dbReference type="AlphaFoldDB" id="A0A3L8PJR7"/>
<proteinExistence type="predicted"/>
<dbReference type="Proteomes" id="UP000282515">
    <property type="component" value="Unassembled WGS sequence"/>
</dbReference>
<dbReference type="EMBL" id="RDBF01000007">
    <property type="protein sequence ID" value="RLV55587.1"/>
    <property type="molecule type" value="Genomic_DNA"/>
</dbReference>